<dbReference type="PROSITE" id="PS51257">
    <property type="entry name" value="PROKAR_LIPOPROTEIN"/>
    <property type="match status" value="1"/>
</dbReference>
<evidence type="ECO:0000313" key="2">
    <source>
        <dbReference type="EMBL" id="SFU89681.1"/>
    </source>
</evidence>
<feature type="signal peptide" evidence="1">
    <location>
        <begin position="1"/>
        <end position="20"/>
    </location>
</feature>
<sequence length="125" mass="13859">MKKRSLILSFLLPLALLLSSCEEPKRIPSTLPDVYGYITNIKRTANNGNAAKAVVAVKRMEGVEAKYADASIRIDENTLIENQDGKELKLEQLREGHEVQAWLEGDVLDATSPVQGYAKAVRISY</sequence>
<name>A0A1I7JWV1_9BACT</name>
<accession>A0A1I7JWV1</accession>
<proteinExistence type="predicted"/>
<gene>
    <name evidence="2" type="ORF">SAMN04487941_3130</name>
</gene>
<dbReference type="Proteomes" id="UP000182491">
    <property type="component" value="Unassembled WGS sequence"/>
</dbReference>
<evidence type="ECO:0000313" key="3">
    <source>
        <dbReference type="Proteomes" id="UP000182491"/>
    </source>
</evidence>
<dbReference type="EMBL" id="FPCA01000004">
    <property type="protein sequence ID" value="SFU89681.1"/>
    <property type="molecule type" value="Genomic_DNA"/>
</dbReference>
<evidence type="ECO:0000256" key="1">
    <source>
        <dbReference type="SAM" id="SignalP"/>
    </source>
</evidence>
<organism evidence="2 3">
    <name type="scientific">Pontibacter akesuensis</name>
    <dbReference type="NCBI Taxonomy" id="388950"/>
    <lineage>
        <taxon>Bacteria</taxon>
        <taxon>Pseudomonadati</taxon>
        <taxon>Bacteroidota</taxon>
        <taxon>Cytophagia</taxon>
        <taxon>Cytophagales</taxon>
        <taxon>Hymenobacteraceae</taxon>
        <taxon>Pontibacter</taxon>
    </lineage>
</organism>
<reference evidence="3" key="1">
    <citation type="submission" date="2016-10" db="EMBL/GenBank/DDBJ databases">
        <authorList>
            <person name="Varghese N."/>
        </authorList>
    </citation>
    <scope>NUCLEOTIDE SEQUENCE [LARGE SCALE GENOMIC DNA]</scope>
    <source>
        <strain evidence="3">DSM 18820</strain>
    </source>
</reference>
<dbReference type="STRING" id="388950.GCA_001611675_00710"/>
<keyword evidence="3" id="KW-1185">Reference proteome</keyword>
<feature type="chain" id="PRO_5010357976" description="DUF3221 domain-containing protein" evidence="1">
    <location>
        <begin position="21"/>
        <end position="125"/>
    </location>
</feature>
<dbReference type="RefSeq" id="WP_068836892.1">
    <property type="nucleotide sequence ID" value="NZ_BMXC01000004.1"/>
</dbReference>
<dbReference type="AlphaFoldDB" id="A0A1I7JWV1"/>
<keyword evidence="1" id="KW-0732">Signal</keyword>
<protein>
    <recommendedName>
        <fullName evidence="4">DUF3221 domain-containing protein</fullName>
    </recommendedName>
</protein>
<evidence type="ECO:0008006" key="4">
    <source>
        <dbReference type="Google" id="ProtNLM"/>
    </source>
</evidence>